<evidence type="ECO:0000256" key="1">
    <source>
        <dbReference type="ARBA" id="ARBA00022729"/>
    </source>
</evidence>
<dbReference type="GO" id="GO:0007160">
    <property type="term" value="P:cell-matrix adhesion"/>
    <property type="evidence" value="ECO:0007669"/>
    <property type="project" value="TreeGrafter"/>
</dbReference>
<proteinExistence type="predicted"/>
<dbReference type="InterPro" id="IPR026664">
    <property type="entry name" value="Stereocilin-rel"/>
</dbReference>
<keyword evidence="2" id="KW-0325">Glycoprotein</keyword>
<evidence type="ECO:0000256" key="2">
    <source>
        <dbReference type="ARBA" id="ARBA00023180"/>
    </source>
</evidence>
<reference evidence="3" key="1">
    <citation type="submission" date="2016-07" db="EMBL/GenBank/DDBJ databases">
        <authorList>
            <person name="Bretaudeau A."/>
        </authorList>
    </citation>
    <scope>NUCLEOTIDE SEQUENCE</scope>
    <source>
        <strain evidence="3">Rice</strain>
        <tissue evidence="3">Whole body</tissue>
    </source>
</reference>
<sequence>MIQAKSKANGASQFRSSSVTENTASISSRTNMNIKIPITICFLMYIGTAHGLTCEEYLELPIEDNLSISDLQSMQPEDVVQCLLQLGKERLPLAEAEFIWKSIIKFYDGVGNIPDEVLGILHWVTIAITPEDYSNMTLSNIDVIQNFGLNYNLNEEQLSALATRVLEDFASKEPEDYTFYDLSAIRQILCAFNRSVIERIHPSSYREASIMIGKLENCNAEAMSGFATLAVQKLAFGPSEQWGENVLKLVGKVADFVPKQLNVKLGPQETKIAGTTDLQ</sequence>
<keyword evidence="1" id="KW-0732">Signal</keyword>
<dbReference type="PANTHER" id="PTHR23412">
    <property type="entry name" value="STEREOCILIN RELATED"/>
    <property type="match status" value="1"/>
</dbReference>
<dbReference type="GO" id="GO:0009986">
    <property type="term" value="C:cell surface"/>
    <property type="evidence" value="ECO:0007669"/>
    <property type="project" value="TreeGrafter"/>
</dbReference>
<dbReference type="AlphaFoldDB" id="A0A2H1V4T2"/>
<gene>
    <name evidence="3" type="ORF">SFRICE_002986</name>
</gene>
<evidence type="ECO:0000313" key="3">
    <source>
        <dbReference type="EMBL" id="SOQ35809.1"/>
    </source>
</evidence>
<dbReference type="EMBL" id="ODYU01000655">
    <property type="protein sequence ID" value="SOQ35809.1"/>
    <property type="molecule type" value="Genomic_DNA"/>
</dbReference>
<dbReference type="PANTHER" id="PTHR23412:SF17">
    <property type="entry name" value="OTOANCORIN"/>
    <property type="match status" value="1"/>
</dbReference>
<protein>
    <submittedName>
        <fullName evidence="3">SFRICE_002986</fullName>
    </submittedName>
</protein>
<accession>A0A2H1V4T2</accession>
<name>A0A2H1V4T2_SPOFR</name>
<organism evidence="3">
    <name type="scientific">Spodoptera frugiperda</name>
    <name type="common">Fall armyworm</name>
    <dbReference type="NCBI Taxonomy" id="7108"/>
    <lineage>
        <taxon>Eukaryota</taxon>
        <taxon>Metazoa</taxon>
        <taxon>Ecdysozoa</taxon>
        <taxon>Arthropoda</taxon>
        <taxon>Hexapoda</taxon>
        <taxon>Insecta</taxon>
        <taxon>Pterygota</taxon>
        <taxon>Neoptera</taxon>
        <taxon>Endopterygota</taxon>
        <taxon>Lepidoptera</taxon>
        <taxon>Glossata</taxon>
        <taxon>Ditrysia</taxon>
        <taxon>Noctuoidea</taxon>
        <taxon>Noctuidae</taxon>
        <taxon>Amphipyrinae</taxon>
        <taxon>Spodoptera</taxon>
    </lineage>
</organism>